<dbReference type="KEGG" id="dfc:DFI_19570"/>
<evidence type="ECO:0000313" key="2">
    <source>
        <dbReference type="Proteomes" id="UP000259030"/>
    </source>
</evidence>
<dbReference type="Proteomes" id="UP000259030">
    <property type="component" value="Plasmid pDFI3"/>
</dbReference>
<keyword evidence="1" id="KW-0614">Plasmid</keyword>
<dbReference type="RefSeq" id="WP_027462833.1">
    <property type="nucleotide sequence ID" value="NZ_CP021084.1"/>
</dbReference>
<organism evidence="1 2">
    <name type="scientific">Deinococcus ficus</name>
    <dbReference type="NCBI Taxonomy" id="317577"/>
    <lineage>
        <taxon>Bacteria</taxon>
        <taxon>Thermotogati</taxon>
        <taxon>Deinococcota</taxon>
        <taxon>Deinococci</taxon>
        <taxon>Deinococcales</taxon>
        <taxon>Deinococcaceae</taxon>
        <taxon>Deinococcus</taxon>
    </lineage>
</organism>
<gene>
    <name evidence="1" type="ORF">DFI_19570</name>
</gene>
<proteinExistence type="predicted"/>
<dbReference type="AlphaFoldDB" id="A0A221T3C7"/>
<dbReference type="EMBL" id="CP021084">
    <property type="protein sequence ID" value="ASN83399.1"/>
    <property type="molecule type" value="Genomic_DNA"/>
</dbReference>
<protein>
    <submittedName>
        <fullName evidence="1">Uncharacterized protein</fullName>
    </submittedName>
</protein>
<keyword evidence="2" id="KW-1185">Reference proteome</keyword>
<sequence length="160" mass="17904">MWDDVKAFEAYEPGWFLSMSGSGLVCRIEEQDGDVQVRLTFPAVVPHDSPLVGVAVSPDGTFRWAAHAGDTAAGDHFEALTAIRALVLETEQAVVWDVAVRKRAGRMDDVLSGEEGISRRHVGGNRWWWRFVGDTVEVWLDAEDLHFKCVDIWRVQNPAL</sequence>
<geneLocation type="plasmid" evidence="2">
    <name>pdfi3</name>
</geneLocation>
<accession>A0A221T3C7</accession>
<dbReference type="SUPFAM" id="SSF63829">
    <property type="entry name" value="Calcium-dependent phosphotriesterase"/>
    <property type="match status" value="1"/>
</dbReference>
<reference evidence="1 2" key="1">
    <citation type="submission" date="2017-05" db="EMBL/GenBank/DDBJ databases">
        <title>The complete genome sequence of Deinococcus ficus isolated from the rhizosphere of the Ficus religiosa L. in Taiwan.</title>
        <authorList>
            <person name="Wu K.-M."/>
            <person name="Liao T.-L."/>
            <person name="Liu Y.-M."/>
            <person name="Young C.-C."/>
            <person name="Tsai S.-F."/>
        </authorList>
    </citation>
    <scope>NUCLEOTIDE SEQUENCE [LARGE SCALE GENOMIC DNA]</scope>
    <source>
        <strain evidence="1 2">CC-FR2-10</strain>
        <plasmid evidence="2">pdfi3</plasmid>
    </source>
</reference>
<name>A0A221T3C7_9DEIO</name>
<evidence type="ECO:0000313" key="1">
    <source>
        <dbReference type="EMBL" id="ASN83399.1"/>
    </source>
</evidence>